<dbReference type="Proteomes" id="UP001258315">
    <property type="component" value="Unassembled WGS sequence"/>
</dbReference>
<organism evidence="5 6">
    <name type="scientific">Mucilaginibacter terrae</name>
    <dbReference type="NCBI Taxonomy" id="1955052"/>
    <lineage>
        <taxon>Bacteria</taxon>
        <taxon>Pseudomonadati</taxon>
        <taxon>Bacteroidota</taxon>
        <taxon>Sphingobacteriia</taxon>
        <taxon>Sphingobacteriales</taxon>
        <taxon>Sphingobacteriaceae</taxon>
        <taxon>Mucilaginibacter</taxon>
    </lineage>
</organism>
<accession>A0ABU3GNN0</accession>
<evidence type="ECO:0000256" key="1">
    <source>
        <dbReference type="ARBA" id="ARBA00008668"/>
    </source>
</evidence>
<feature type="transmembrane region" description="Helical" evidence="3">
    <location>
        <begin position="7"/>
        <end position="25"/>
    </location>
</feature>
<keyword evidence="3" id="KW-0812">Transmembrane</keyword>
<comment type="similarity">
    <text evidence="1">Belongs to the 'GDSL' lipolytic enzyme family.</text>
</comment>
<evidence type="ECO:0000256" key="2">
    <source>
        <dbReference type="ARBA" id="ARBA00022801"/>
    </source>
</evidence>
<dbReference type="Gene3D" id="3.40.50.1110">
    <property type="entry name" value="SGNH hydrolase"/>
    <property type="match status" value="1"/>
</dbReference>
<dbReference type="PANTHER" id="PTHR43695">
    <property type="entry name" value="PUTATIVE (AFU_ORTHOLOGUE AFUA_2G17250)-RELATED"/>
    <property type="match status" value="1"/>
</dbReference>
<dbReference type="EMBL" id="JAVLVU010000001">
    <property type="protein sequence ID" value="MDT3401379.1"/>
    <property type="molecule type" value="Genomic_DNA"/>
</dbReference>
<dbReference type="InterPro" id="IPR036514">
    <property type="entry name" value="SGNH_hydro_sf"/>
</dbReference>
<feature type="domain" description="SGNH hydrolase-type esterase" evidence="4">
    <location>
        <begin position="36"/>
        <end position="228"/>
    </location>
</feature>
<evidence type="ECO:0000256" key="3">
    <source>
        <dbReference type="SAM" id="Phobius"/>
    </source>
</evidence>
<keyword evidence="6" id="KW-1185">Reference proteome</keyword>
<protein>
    <submittedName>
        <fullName evidence="5">Lysophospholipase L1-like esterase</fullName>
    </submittedName>
</protein>
<reference evidence="6" key="1">
    <citation type="submission" date="2023-07" db="EMBL/GenBank/DDBJ databases">
        <title>Functional and genomic diversity of the sorghum phyllosphere microbiome.</title>
        <authorList>
            <person name="Shade A."/>
        </authorList>
    </citation>
    <scope>NUCLEOTIDE SEQUENCE [LARGE SCALE GENOMIC DNA]</scope>
    <source>
        <strain evidence="6">SORGH_AS_0422</strain>
    </source>
</reference>
<keyword evidence="3" id="KW-0472">Membrane</keyword>
<evidence type="ECO:0000313" key="6">
    <source>
        <dbReference type="Proteomes" id="UP001258315"/>
    </source>
</evidence>
<keyword evidence="2" id="KW-0378">Hydrolase</keyword>
<evidence type="ECO:0000259" key="4">
    <source>
        <dbReference type="Pfam" id="PF13472"/>
    </source>
</evidence>
<name>A0ABU3GNN0_9SPHI</name>
<gene>
    <name evidence="5" type="ORF">QE417_000451</name>
</gene>
<dbReference type="InterPro" id="IPR013830">
    <property type="entry name" value="SGNH_hydro"/>
</dbReference>
<keyword evidence="3" id="KW-1133">Transmembrane helix</keyword>
<sequence length="257" mass="28360">MKIIQLTGYKLTLIGVVVLASAFWLPPSKVTVYLAGDSTMANKEAKAHPETGWGMPFIAFFDSTVRVDNKAKNGRSTSSFISEGLWKSITDSLQAGDYVLIQFGHNDEVASKSTFTSQPDFEKNLLRMVNETRAKGAIPVLITPVARRKFDASGIVKETHEDYAPIVRAVAASQNVPLIDLDKESIELLQNFGVEDSKMLFNYLSPGQNPNYPQGRTDDTHFSELGARKVAEIVLKDIRSLRLSLADRIVISNLGIK</sequence>
<dbReference type="Pfam" id="PF13472">
    <property type="entry name" value="Lipase_GDSL_2"/>
    <property type="match status" value="1"/>
</dbReference>
<dbReference type="CDD" id="cd01821">
    <property type="entry name" value="Rhamnogalacturan_acetylesterase_like"/>
    <property type="match status" value="1"/>
</dbReference>
<evidence type="ECO:0000313" key="5">
    <source>
        <dbReference type="EMBL" id="MDT3401379.1"/>
    </source>
</evidence>
<dbReference type="SUPFAM" id="SSF52266">
    <property type="entry name" value="SGNH hydrolase"/>
    <property type="match status" value="1"/>
</dbReference>
<dbReference type="InterPro" id="IPR037459">
    <property type="entry name" value="RhgT-like"/>
</dbReference>
<proteinExistence type="inferred from homology"/>
<dbReference type="PANTHER" id="PTHR43695:SF1">
    <property type="entry name" value="RHAMNOGALACTURONAN ACETYLESTERASE"/>
    <property type="match status" value="1"/>
</dbReference>
<comment type="caution">
    <text evidence="5">The sequence shown here is derived from an EMBL/GenBank/DDBJ whole genome shotgun (WGS) entry which is preliminary data.</text>
</comment>
<dbReference type="RefSeq" id="WP_311947245.1">
    <property type="nucleotide sequence ID" value="NZ_JAVLVU010000001.1"/>
</dbReference>